<proteinExistence type="predicted"/>
<dbReference type="RefSeq" id="WP_060239268.1">
    <property type="nucleotide sequence ID" value="NZ_LPJR01000002.1"/>
</dbReference>
<dbReference type="AlphaFoldDB" id="A0A132EMN7"/>
<evidence type="ECO:0000313" key="3">
    <source>
        <dbReference type="Proteomes" id="UP000062912"/>
    </source>
</evidence>
<gene>
    <name evidence="2" type="ORF">WT56_34405</name>
</gene>
<reference evidence="2 3" key="1">
    <citation type="submission" date="2015-11" db="EMBL/GenBank/DDBJ databases">
        <title>Expanding the genomic diversity of Burkholderia species for the development of highly accurate diagnostics.</title>
        <authorList>
            <person name="Sahl J."/>
            <person name="Keim P."/>
            <person name="Wagner D."/>
        </authorList>
    </citation>
    <scope>NUCLEOTIDE SEQUENCE [LARGE SCALE GENOMIC DNA]</scope>
    <source>
        <strain evidence="2 3">MSMB368WGS</strain>
    </source>
</reference>
<name>A0A132EMN7_9BURK</name>
<comment type="caution">
    <text evidence="2">The sequence shown here is derived from an EMBL/GenBank/DDBJ whole genome shotgun (WGS) entry which is preliminary data.</text>
</comment>
<feature type="transmembrane region" description="Helical" evidence="1">
    <location>
        <begin position="64"/>
        <end position="81"/>
    </location>
</feature>
<evidence type="ECO:0000256" key="1">
    <source>
        <dbReference type="SAM" id="Phobius"/>
    </source>
</evidence>
<accession>A0A132EMN7</accession>
<dbReference type="OrthoDB" id="9017353at2"/>
<evidence type="ECO:0000313" key="2">
    <source>
        <dbReference type="EMBL" id="KWF37434.1"/>
    </source>
</evidence>
<keyword evidence="1" id="KW-1133">Transmembrane helix</keyword>
<organism evidence="2 3">
    <name type="scientific">Burkholderia pseudomultivorans</name>
    <dbReference type="NCBI Taxonomy" id="1207504"/>
    <lineage>
        <taxon>Bacteria</taxon>
        <taxon>Pseudomonadati</taxon>
        <taxon>Pseudomonadota</taxon>
        <taxon>Betaproteobacteria</taxon>
        <taxon>Burkholderiales</taxon>
        <taxon>Burkholderiaceae</taxon>
        <taxon>Burkholderia</taxon>
        <taxon>Burkholderia cepacia complex</taxon>
    </lineage>
</organism>
<dbReference type="Proteomes" id="UP000062912">
    <property type="component" value="Unassembled WGS sequence"/>
</dbReference>
<protein>
    <submittedName>
        <fullName evidence="2">Uncharacterized protein</fullName>
    </submittedName>
</protein>
<keyword evidence="1" id="KW-0812">Transmembrane</keyword>
<keyword evidence="1" id="KW-0472">Membrane</keyword>
<sequence length="97" mass="10463">MILLFPFLMVAMFAVGAGRIGIVVAPIVTGVAFFHDKIFAGVDVSPTGLYGGVSPLAALAQTNWTMFAILSWGMVLSWLMLRALGVRNRLIDGFLFD</sequence>
<feature type="transmembrane region" description="Helical" evidence="1">
    <location>
        <begin position="7"/>
        <end position="34"/>
    </location>
</feature>
<dbReference type="EMBL" id="LPJR01000002">
    <property type="protein sequence ID" value="KWF37434.1"/>
    <property type="molecule type" value="Genomic_DNA"/>
</dbReference>